<evidence type="ECO:0000256" key="7">
    <source>
        <dbReference type="ARBA" id="ARBA00048117"/>
    </source>
</evidence>
<dbReference type="InterPro" id="IPR000905">
    <property type="entry name" value="Gcp-like_dom"/>
</dbReference>
<dbReference type="SUPFAM" id="SSF53067">
    <property type="entry name" value="Actin-like ATPase domain"/>
    <property type="match status" value="2"/>
</dbReference>
<dbReference type="GO" id="GO:0002949">
    <property type="term" value="P:tRNA threonylcarbamoyladenosine modification"/>
    <property type="evidence" value="ECO:0007669"/>
    <property type="project" value="UniProtKB-UniRule"/>
</dbReference>
<sequence>MGLVLGIETACDDTAAAVVDEDLRVRSSVVWGQKQTHEQFNGVVPELAARRHAEVILRVVKQALEEAGAKMSDLSAIAVNNQHGLIRSVVVGVAAARGLAYAQGVPLVPVHHVEAHVFSAIMTNPALFEPHICLAVAGGHNALIHVHSVGDYEVIGRTLDDSAGEAFDKVGSYLGLPFPAGAQVDKLARGGNPRAYDFPRPKLKDGSLNFSFSGLKTPVRMVAEKLQDGASAADVAASFERAVVDVLVAKTLAAAEQCGLRQVSVVGGVACNTLLREELPRAGAKAGIVVTFAPPRLCTDNAAMVAGLAQHKLREGAVGTLDLDATPNAPLGRRGANYRPNQSA</sequence>
<dbReference type="PANTHER" id="PTHR11735">
    <property type="entry name" value="TRNA N6-ADENOSINE THREONYLCARBAMOYLTRANSFERASE"/>
    <property type="match status" value="1"/>
</dbReference>
<dbReference type="PRINTS" id="PR00789">
    <property type="entry name" value="OSIALOPTASE"/>
</dbReference>
<dbReference type="HAMAP" id="MF_01445">
    <property type="entry name" value="TsaD"/>
    <property type="match status" value="1"/>
</dbReference>
<feature type="region of interest" description="Disordered" evidence="9">
    <location>
        <begin position="324"/>
        <end position="344"/>
    </location>
</feature>
<dbReference type="NCBIfam" id="TIGR03723">
    <property type="entry name" value="T6A_TsaD_YgjD"/>
    <property type="match status" value="1"/>
</dbReference>
<organism evidence="11 12">
    <name type="scientific">Terricaulis silvestris</name>
    <dbReference type="NCBI Taxonomy" id="2686094"/>
    <lineage>
        <taxon>Bacteria</taxon>
        <taxon>Pseudomonadati</taxon>
        <taxon>Pseudomonadota</taxon>
        <taxon>Alphaproteobacteria</taxon>
        <taxon>Caulobacterales</taxon>
        <taxon>Caulobacteraceae</taxon>
        <taxon>Terricaulis</taxon>
    </lineage>
</organism>
<keyword evidence="4 8" id="KW-0479">Metal-binding</keyword>
<comment type="function">
    <text evidence="8">Required for the formation of a threonylcarbamoyl group on adenosine at position 37 (t(6)A37) in tRNAs that read codons beginning with adenine. Is involved in the transfer of the threonylcarbamoyl moiety of threonylcarbamoyl-AMP (TC-AMP) to the N6 group of A37, together with TsaE and TsaB. TsaD likely plays a direct catalytic role in this reaction.</text>
</comment>
<evidence type="ECO:0000256" key="4">
    <source>
        <dbReference type="ARBA" id="ARBA00022723"/>
    </source>
</evidence>
<comment type="cofactor">
    <cofactor evidence="8">
        <name>Fe(2+)</name>
        <dbReference type="ChEBI" id="CHEBI:29033"/>
    </cofactor>
    <text evidence="8">Binds 1 Fe(2+) ion per subunit.</text>
</comment>
<keyword evidence="5 8" id="KW-0408">Iron</keyword>
<dbReference type="EMBL" id="CP047045">
    <property type="protein sequence ID" value="QGZ93576.1"/>
    <property type="molecule type" value="Genomic_DNA"/>
</dbReference>
<dbReference type="PANTHER" id="PTHR11735:SF6">
    <property type="entry name" value="TRNA N6-ADENOSINE THREONYLCARBAMOYLTRANSFERASE, MITOCHONDRIAL"/>
    <property type="match status" value="1"/>
</dbReference>
<dbReference type="Pfam" id="PF00814">
    <property type="entry name" value="TsaD"/>
    <property type="match status" value="1"/>
</dbReference>
<evidence type="ECO:0000256" key="1">
    <source>
        <dbReference type="ARBA" id="ARBA00022490"/>
    </source>
</evidence>
<evidence type="ECO:0000256" key="2">
    <source>
        <dbReference type="ARBA" id="ARBA00022679"/>
    </source>
</evidence>
<dbReference type="NCBIfam" id="TIGR00329">
    <property type="entry name" value="gcp_kae1"/>
    <property type="match status" value="1"/>
</dbReference>
<evidence type="ECO:0000313" key="12">
    <source>
        <dbReference type="Proteomes" id="UP000431269"/>
    </source>
</evidence>
<gene>
    <name evidence="11" type="primary">gcp</name>
    <name evidence="8" type="synonym">tsaD</name>
    <name evidence="11" type="ORF">DSM104635_00388</name>
</gene>
<comment type="catalytic activity">
    <reaction evidence="7 8">
        <text>L-threonylcarbamoyladenylate + adenosine(37) in tRNA = N(6)-L-threonylcarbamoyladenosine(37) in tRNA + AMP + H(+)</text>
        <dbReference type="Rhea" id="RHEA:37059"/>
        <dbReference type="Rhea" id="RHEA-COMP:10162"/>
        <dbReference type="Rhea" id="RHEA-COMP:10163"/>
        <dbReference type="ChEBI" id="CHEBI:15378"/>
        <dbReference type="ChEBI" id="CHEBI:73682"/>
        <dbReference type="ChEBI" id="CHEBI:74411"/>
        <dbReference type="ChEBI" id="CHEBI:74418"/>
        <dbReference type="ChEBI" id="CHEBI:456215"/>
        <dbReference type="EC" id="2.3.1.234"/>
    </reaction>
</comment>
<evidence type="ECO:0000256" key="3">
    <source>
        <dbReference type="ARBA" id="ARBA00022694"/>
    </source>
</evidence>
<feature type="binding site" evidence="8">
    <location>
        <position position="272"/>
    </location>
    <ligand>
        <name>substrate</name>
    </ligand>
</feature>
<name>A0A6I6MKC3_9CAUL</name>
<feature type="binding site" evidence="8">
    <location>
        <position position="181"/>
    </location>
    <ligand>
        <name>substrate</name>
    </ligand>
</feature>
<keyword evidence="6 8" id="KW-0012">Acyltransferase</keyword>
<evidence type="ECO:0000256" key="6">
    <source>
        <dbReference type="ARBA" id="ARBA00023315"/>
    </source>
</evidence>
<comment type="similarity">
    <text evidence="8">Belongs to the KAE1 / TsaD family.</text>
</comment>
<dbReference type="InterPro" id="IPR022450">
    <property type="entry name" value="TsaD"/>
</dbReference>
<keyword evidence="12" id="KW-1185">Reference proteome</keyword>
<comment type="subcellular location">
    <subcellularLocation>
        <location evidence="8">Cytoplasm</location>
    </subcellularLocation>
</comment>
<dbReference type="GO" id="GO:0005737">
    <property type="term" value="C:cytoplasm"/>
    <property type="evidence" value="ECO:0007669"/>
    <property type="project" value="UniProtKB-SubCell"/>
</dbReference>
<dbReference type="EC" id="2.3.1.234" evidence="8"/>
<dbReference type="RefSeq" id="WP_158764575.1">
    <property type="nucleotide sequence ID" value="NZ_CP047045.1"/>
</dbReference>
<feature type="binding site" evidence="8">
    <location>
        <position position="185"/>
    </location>
    <ligand>
        <name>substrate</name>
    </ligand>
</feature>
<keyword evidence="2 8" id="KW-0808">Transferase</keyword>
<accession>A0A6I6MKC3</accession>
<feature type="domain" description="Gcp-like" evidence="10">
    <location>
        <begin position="25"/>
        <end position="306"/>
    </location>
</feature>
<feature type="binding site" evidence="8">
    <location>
        <position position="112"/>
    </location>
    <ligand>
        <name>Fe cation</name>
        <dbReference type="ChEBI" id="CHEBI:24875"/>
    </ligand>
</feature>
<feature type="binding site" evidence="8">
    <location>
        <position position="168"/>
    </location>
    <ligand>
        <name>substrate</name>
    </ligand>
</feature>
<dbReference type="GO" id="GO:0005506">
    <property type="term" value="F:iron ion binding"/>
    <property type="evidence" value="ECO:0007669"/>
    <property type="project" value="UniProtKB-UniRule"/>
</dbReference>
<dbReference type="Gene3D" id="3.30.420.40">
    <property type="match status" value="2"/>
</dbReference>
<proteinExistence type="inferred from homology"/>
<evidence type="ECO:0000256" key="5">
    <source>
        <dbReference type="ARBA" id="ARBA00023004"/>
    </source>
</evidence>
<feature type="binding site" evidence="8">
    <location>
        <position position="116"/>
    </location>
    <ligand>
        <name>Fe cation</name>
        <dbReference type="ChEBI" id="CHEBI:24875"/>
    </ligand>
</feature>
<evidence type="ECO:0000313" key="11">
    <source>
        <dbReference type="EMBL" id="QGZ93576.1"/>
    </source>
</evidence>
<evidence type="ECO:0000256" key="8">
    <source>
        <dbReference type="HAMAP-Rule" id="MF_01445"/>
    </source>
</evidence>
<feature type="binding site" evidence="8">
    <location>
        <position position="300"/>
    </location>
    <ligand>
        <name>Fe cation</name>
        <dbReference type="ChEBI" id="CHEBI:24875"/>
    </ligand>
</feature>
<comment type="caution">
    <text evidence="8">Lacks conserved residue(s) required for the propagation of feature annotation.</text>
</comment>
<dbReference type="InterPro" id="IPR017861">
    <property type="entry name" value="KAE1/TsaD"/>
</dbReference>
<keyword evidence="3 8" id="KW-0819">tRNA processing</keyword>
<dbReference type="KEGG" id="tsv:DSM104635_00388"/>
<evidence type="ECO:0000256" key="9">
    <source>
        <dbReference type="SAM" id="MobiDB-lite"/>
    </source>
</evidence>
<protein>
    <recommendedName>
        <fullName evidence="8">tRNA N6-adenosine threonylcarbamoyltransferase</fullName>
        <ecNumber evidence="8">2.3.1.234</ecNumber>
    </recommendedName>
    <alternativeName>
        <fullName evidence="8">N6-L-threonylcarbamoyladenine synthase</fullName>
        <shortName evidence="8">t(6)A synthase</shortName>
    </alternativeName>
    <alternativeName>
        <fullName evidence="8">t(6)A37 threonylcarbamoyladenosine biosynthesis protein TsaD</fullName>
    </alternativeName>
    <alternativeName>
        <fullName evidence="8">tRNA threonylcarbamoyladenosine biosynthesis protein TsaD</fullName>
    </alternativeName>
</protein>
<evidence type="ECO:0000259" key="10">
    <source>
        <dbReference type="Pfam" id="PF00814"/>
    </source>
</evidence>
<dbReference type="Proteomes" id="UP000431269">
    <property type="component" value="Chromosome"/>
</dbReference>
<dbReference type="GO" id="GO:0061711">
    <property type="term" value="F:tRNA N(6)-L-threonylcarbamoyladenine synthase activity"/>
    <property type="evidence" value="ECO:0007669"/>
    <property type="project" value="UniProtKB-EC"/>
</dbReference>
<dbReference type="InterPro" id="IPR043129">
    <property type="entry name" value="ATPase_NBD"/>
</dbReference>
<reference evidence="12" key="1">
    <citation type="submission" date="2019-12" db="EMBL/GenBank/DDBJ databases">
        <title>Complete genome of Terracaulis silvestris 0127_4.</title>
        <authorList>
            <person name="Vieira S."/>
            <person name="Riedel T."/>
            <person name="Sproer C."/>
            <person name="Pascual J."/>
            <person name="Boedeker C."/>
            <person name="Overmann J."/>
        </authorList>
    </citation>
    <scope>NUCLEOTIDE SEQUENCE [LARGE SCALE GENOMIC DNA]</scope>
    <source>
        <strain evidence="12">0127_4</strain>
    </source>
</reference>
<dbReference type="CDD" id="cd24133">
    <property type="entry name" value="ASKHA_NBD_TsaD_bac"/>
    <property type="match status" value="1"/>
</dbReference>
<dbReference type="FunFam" id="3.30.420.40:FF:000040">
    <property type="entry name" value="tRNA N6-adenosine threonylcarbamoyltransferase"/>
    <property type="match status" value="1"/>
</dbReference>
<keyword evidence="1 8" id="KW-0963">Cytoplasm</keyword>
<dbReference type="AlphaFoldDB" id="A0A6I6MKC3"/>